<proteinExistence type="inferred from homology"/>
<comment type="subcellular location">
    <subcellularLocation>
        <location evidence="7">Cell membrane</location>
        <topology evidence="7">Multi-pass membrane protein</topology>
    </subcellularLocation>
</comment>
<feature type="transmembrane region" description="Helical" evidence="7">
    <location>
        <begin position="218"/>
        <end position="236"/>
    </location>
</feature>
<evidence type="ECO:0000313" key="11">
    <source>
        <dbReference type="Proteomes" id="UP000548326"/>
    </source>
</evidence>
<feature type="transmembrane region" description="Helical" evidence="7">
    <location>
        <begin position="110"/>
        <end position="130"/>
    </location>
</feature>
<feature type="transmembrane region" description="Helical" evidence="7">
    <location>
        <begin position="256"/>
        <end position="272"/>
    </location>
</feature>
<dbReference type="EC" id="2.5.1.145" evidence="7"/>
<accession>A0A1N7EA01</accession>
<dbReference type="PANTHER" id="PTHR30589">
    <property type="entry name" value="PROLIPOPROTEIN DIACYLGLYCERYL TRANSFERASE"/>
    <property type="match status" value="1"/>
</dbReference>
<keyword evidence="6 7" id="KW-0472">Membrane</keyword>
<protein>
    <recommendedName>
        <fullName evidence="7">Phosphatidylglycerol--prolipoprotein diacylglyceryl transferase</fullName>
        <ecNumber evidence="7">2.5.1.145</ecNumber>
    </recommendedName>
</protein>
<feature type="transmembrane region" description="Helical" evidence="7">
    <location>
        <begin position="192"/>
        <end position="211"/>
    </location>
</feature>
<evidence type="ECO:0000256" key="7">
    <source>
        <dbReference type="HAMAP-Rule" id="MF_01147"/>
    </source>
</evidence>
<dbReference type="Proteomes" id="UP000548326">
    <property type="component" value="Unassembled WGS sequence"/>
</dbReference>
<evidence type="ECO:0000256" key="1">
    <source>
        <dbReference type="ARBA" id="ARBA00007150"/>
    </source>
</evidence>
<feature type="binding site" evidence="7">
    <location>
        <position position="159"/>
    </location>
    <ligand>
        <name>a 1,2-diacyl-sn-glycero-3-phospho-(1'-sn-glycerol)</name>
        <dbReference type="ChEBI" id="CHEBI:64716"/>
    </ligand>
</feature>
<comment type="function">
    <text evidence="7">Catalyzes the transfer of the diacylglyceryl group from phosphatidylglycerol to the sulfhydryl group of the N-terminal cysteine of a prolipoprotein, the first step in the formation of mature lipoproteins.</text>
</comment>
<evidence type="ECO:0000256" key="2">
    <source>
        <dbReference type="ARBA" id="ARBA00022475"/>
    </source>
</evidence>
<keyword evidence="3 7" id="KW-0808">Transferase</keyword>
<comment type="catalytic activity">
    <reaction evidence="7">
        <text>L-cysteinyl-[prolipoprotein] + a 1,2-diacyl-sn-glycero-3-phospho-(1'-sn-glycerol) = an S-1,2-diacyl-sn-glyceryl-L-cysteinyl-[prolipoprotein] + sn-glycerol 1-phosphate + H(+)</text>
        <dbReference type="Rhea" id="RHEA:56712"/>
        <dbReference type="Rhea" id="RHEA-COMP:14679"/>
        <dbReference type="Rhea" id="RHEA-COMP:14680"/>
        <dbReference type="ChEBI" id="CHEBI:15378"/>
        <dbReference type="ChEBI" id="CHEBI:29950"/>
        <dbReference type="ChEBI" id="CHEBI:57685"/>
        <dbReference type="ChEBI" id="CHEBI:64716"/>
        <dbReference type="ChEBI" id="CHEBI:140658"/>
        <dbReference type="EC" id="2.5.1.145"/>
    </reaction>
</comment>
<dbReference type="RefSeq" id="WP_076376310.1">
    <property type="nucleotide sequence ID" value="NZ_FTMG01000013.1"/>
</dbReference>
<feature type="transmembrane region" description="Helical" evidence="7">
    <location>
        <begin position="29"/>
        <end position="47"/>
    </location>
</feature>
<gene>
    <name evidence="7" type="primary">lgt</name>
    <name evidence="9" type="ORF">HDF22_005152</name>
    <name evidence="8" type="ORF">HDF23_004368</name>
</gene>
<evidence type="ECO:0000256" key="4">
    <source>
        <dbReference type="ARBA" id="ARBA00022692"/>
    </source>
</evidence>
<dbReference type="EMBL" id="JACHCB010000013">
    <property type="protein sequence ID" value="MBB6111597.1"/>
    <property type="molecule type" value="Genomic_DNA"/>
</dbReference>
<evidence type="ECO:0000256" key="5">
    <source>
        <dbReference type="ARBA" id="ARBA00022989"/>
    </source>
</evidence>
<feature type="transmembrane region" description="Helical" evidence="7">
    <location>
        <begin position="59"/>
        <end position="79"/>
    </location>
</feature>
<keyword evidence="9" id="KW-0449">Lipoprotein</keyword>
<dbReference type="GO" id="GO:0008961">
    <property type="term" value="F:phosphatidylglycerol-prolipoprotein diacylglyceryl transferase activity"/>
    <property type="evidence" value="ECO:0007669"/>
    <property type="project" value="UniProtKB-UniRule"/>
</dbReference>
<evidence type="ECO:0000256" key="6">
    <source>
        <dbReference type="ARBA" id="ARBA00023136"/>
    </source>
</evidence>
<evidence type="ECO:0000313" key="9">
    <source>
        <dbReference type="EMBL" id="MBB6131001.1"/>
    </source>
</evidence>
<dbReference type="UniPathway" id="UPA00664"/>
<dbReference type="EMBL" id="JACHCA010000019">
    <property type="protein sequence ID" value="MBB6131001.1"/>
    <property type="molecule type" value="Genomic_DNA"/>
</dbReference>
<dbReference type="HAMAP" id="MF_01147">
    <property type="entry name" value="Lgt"/>
    <property type="match status" value="1"/>
</dbReference>
<reference evidence="10 11" key="1">
    <citation type="submission" date="2020-08" db="EMBL/GenBank/DDBJ databases">
        <title>Genomic Encyclopedia of Type Strains, Phase IV (KMG-V): Genome sequencing to study the core and pangenomes of soil and plant-associated prokaryotes.</title>
        <authorList>
            <person name="Whitman W."/>
        </authorList>
    </citation>
    <scope>NUCLEOTIDE SEQUENCE [LARGE SCALE GENOMIC DNA]</scope>
    <source>
        <strain evidence="8 10">ANJLi2</strain>
        <strain evidence="9 11">MP601</strain>
    </source>
</reference>
<dbReference type="OrthoDB" id="871140at2"/>
<dbReference type="GO" id="GO:0042158">
    <property type="term" value="P:lipoprotein biosynthetic process"/>
    <property type="evidence" value="ECO:0007669"/>
    <property type="project" value="UniProtKB-UniRule"/>
</dbReference>
<dbReference type="Proteomes" id="UP000541583">
    <property type="component" value="Unassembled WGS sequence"/>
</dbReference>
<dbReference type="STRING" id="354630.SAMN05421821_113124"/>
<keyword evidence="2 7" id="KW-1003">Cell membrane</keyword>
<feature type="transmembrane region" description="Helical" evidence="7">
    <location>
        <begin position="137"/>
        <end position="161"/>
    </location>
</feature>
<dbReference type="Pfam" id="PF01790">
    <property type="entry name" value="LGT"/>
    <property type="match status" value="1"/>
</dbReference>
<evidence type="ECO:0000313" key="8">
    <source>
        <dbReference type="EMBL" id="MBB6111597.1"/>
    </source>
</evidence>
<dbReference type="InterPro" id="IPR001640">
    <property type="entry name" value="Lgt"/>
</dbReference>
<comment type="caution">
    <text evidence="9">The sequence shown here is derived from an EMBL/GenBank/DDBJ whole genome shotgun (WGS) entry which is preliminary data.</text>
</comment>
<dbReference type="GO" id="GO:0005886">
    <property type="term" value="C:plasma membrane"/>
    <property type="evidence" value="ECO:0007669"/>
    <property type="project" value="UniProtKB-SubCell"/>
</dbReference>
<evidence type="ECO:0000313" key="10">
    <source>
        <dbReference type="Proteomes" id="UP000541583"/>
    </source>
</evidence>
<dbReference type="AlphaFoldDB" id="A0A1N7EA01"/>
<keyword evidence="5 7" id="KW-1133">Transmembrane helix</keyword>
<keyword evidence="10" id="KW-1185">Reference proteome</keyword>
<name>A0A1N7EA01_9SPHI</name>
<comment type="similarity">
    <text evidence="1 7">Belongs to the Lgt family.</text>
</comment>
<dbReference type="NCBIfam" id="TIGR00544">
    <property type="entry name" value="lgt"/>
    <property type="match status" value="1"/>
</dbReference>
<dbReference type="PANTHER" id="PTHR30589:SF0">
    <property type="entry name" value="PHOSPHATIDYLGLYCEROL--PROLIPOPROTEIN DIACYLGLYCERYL TRANSFERASE"/>
    <property type="match status" value="1"/>
</dbReference>
<evidence type="ECO:0000256" key="3">
    <source>
        <dbReference type="ARBA" id="ARBA00022679"/>
    </source>
</evidence>
<organism evidence="9 11">
    <name type="scientific">Mucilaginibacter lappiensis</name>
    <dbReference type="NCBI Taxonomy" id="354630"/>
    <lineage>
        <taxon>Bacteria</taxon>
        <taxon>Pseudomonadati</taxon>
        <taxon>Bacteroidota</taxon>
        <taxon>Sphingobacteriia</taxon>
        <taxon>Sphingobacteriales</taxon>
        <taxon>Sphingobacteriaceae</taxon>
        <taxon>Mucilaginibacter</taxon>
    </lineage>
</organism>
<sequence>MLLSTHLNIYGYITWNPNPNIFDLGFYALRWYSVLFLGGFVLSYLIIKQRFKSALINPYLLEKLTIYIIAGTLIGARLGHCLFYDWEYYHSHLIEIILPFQFTPNLKVTGYQGLASHGGGIGIFIALWLYHHKYQKYINLLWVMDQLALVVPLAGCCIRLGNLMNSEIIGRPTEKNWAFIFVRDDGIPRHPAQLYEALTYLSIFIILNLVTKYRSLKNGFLLGLFLALVFTARFLLEGLKEDQAAFEAHMSLNMGQLLSIPFIVAGIILMVIKGGKNTVMPGKIETI</sequence>
<comment type="pathway">
    <text evidence="7">Protein modification; lipoprotein biosynthesis (diacylglyceryl transfer).</text>
</comment>
<keyword evidence="4 7" id="KW-0812">Transmembrane</keyword>